<name>A0ABR0BSA1_PURLI</name>
<feature type="compositionally biased region" description="Low complexity" evidence="6">
    <location>
        <begin position="556"/>
        <end position="565"/>
    </location>
</feature>
<feature type="region of interest" description="Disordered" evidence="6">
    <location>
        <begin position="822"/>
        <end position="852"/>
    </location>
</feature>
<dbReference type="Gene3D" id="2.60.200.30">
    <property type="entry name" value="Probable inorganic polyphosphate/atp-NAD kinase, domain 2"/>
    <property type="match status" value="1"/>
</dbReference>
<evidence type="ECO:0000256" key="1">
    <source>
        <dbReference type="ARBA" id="ARBA00010995"/>
    </source>
</evidence>
<dbReference type="Pfam" id="PF20143">
    <property type="entry name" value="NAD_kinase_C"/>
    <property type="match status" value="1"/>
</dbReference>
<feature type="region of interest" description="Disordered" evidence="6">
    <location>
        <begin position="1419"/>
        <end position="1439"/>
    </location>
</feature>
<keyword evidence="3" id="KW-0418">Kinase</keyword>
<dbReference type="EMBL" id="JAWRVI010000042">
    <property type="protein sequence ID" value="KAK4086328.1"/>
    <property type="molecule type" value="Genomic_DNA"/>
</dbReference>
<evidence type="ECO:0000313" key="8">
    <source>
        <dbReference type="EMBL" id="KAK4086328.1"/>
    </source>
</evidence>
<evidence type="ECO:0000256" key="4">
    <source>
        <dbReference type="ARBA" id="ARBA00022857"/>
    </source>
</evidence>
<dbReference type="InterPro" id="IPR016064">
    <property type="entry name" value="NAD/diacylglycerol_kinase_sf"/>
</dbReference>
<feature type="compositionally biased region" description="Low complexity" evidence="6">
    <location>
        <begin position="21"/>
        <end position="49"/>
    </location>
</feature>
<proteinExistence type="inferred from homology"/>
<dbReference type="SUPFAM" id="SSF111331">
    <property type="entry name" value="NAD kinase/diacylglycerol kinase-like"/>
    <property type="match status" value="1"/>
</dbReference>
<dbReference type="InterPro" id="IPR017438">
    <property type="entry name" value="ATP-NAD_kinase_N"/>
</dbReference>
<feature type="region of interest" description="Disordered" evidence="6">
    <location>
        <begin position="1"/>
        <end position="58"/>
    </location>
</feature>
<evidence type="ECO:0000256" key="5">
    <source>
        <dbReference type="ARBA" id="ARBA00023027"/>
    </source>
</evidence>
<dbReference type="InterPro" id="IPR001247">
    <property type="entry name" value="ExoRNase_PH_dom1"/>
</dbReference>
<gene>
    <name evidence="8" type="ORF">Purlil1_9413</name>
</gene>
<comment type="similarity">
    <text evidence="1">Belongs to the NAD kinase family.</text>
</comment>
<dbReference type="Pfam" id="PF01513">
    <property type="entry name" value="NAD_kinase"/>
    <property type="match status" value="1"/>
</dbReference>
<evidence type="ECO:0000313" key="9">
    <source>
        <dbReference type="Proteomes" id="UP001287286"/>
    </source>
</evidence>
<dbReference type="SUPFAM" id="SSF54211">
    <property type="entry name" value="Ribosomal protein S5 domain 2-like"/>
    <property type="match status" value="1"/>
</dbReference>
<evidence type="ECO:0000256" key="2">
    <source>
        <dbReference type="ARBA" id="ARBA00022679"/>
    </source>
</evidence>
<feature type="region of interest" description="Disordered" evidence="6">
    <location>
        <begin position="867"/>
        <end position="970"/>
    </location>
</feature>
<comment type="caution">
    <text evidence="8">The sequence shown here is derived from an EMBL/GenBank/DDBJ whole genome shotgun (WGS) entry which is preliminary data.</text>
</comment>
<protein>
    <recommendedName>
        <fullName evidence="7">Exoribonuclease phosphorolytic domain-containing protein</fullName>
    </recommendedName>
</protein>
<dbReference type="Proteomes" id="UP001287286">
    <property type="component" value="Unassembled WGS sequence"/>
</dbReference>
<dbReference type="Pfam" id="PF01138">
    <property type="entry name" value="RNase_PH"/>
    <property type="match status" value="1"/>
</dbReference>
<keyword evidence="5" id="KW-0520">NAD</keyword>
<dbReference type="SUPFAM" id="SSF55666">
    <property type="entry name" value="Ribonuclease PH domain 2-like"/>
    <property type="match status" value="1"/>
</dbReference>
<feature type="compositionally biased region" description="Polar residues" evidence="6">
    <location>
        <begin position="882"/>
        <end position="903"/>
    </location>
</feature>
<keyword evidence="2" id="KW-0808">Transferase</keyword>
<accession>A0ABR0BSA1</accession>
<dbReference type="InterPro" id="IPR036345">
    <property type="entry name" value="ExoRNase_PH_dom2_sf"/>
</dbReference>
<organism evidence="8 9">
    <name type="scientific">Purpureocillium lilacinum</name>
    <name type="common">Paecilomyces lilacinus</name>
    <dbReference type="NCBI Taxonomy" id="33203"/>
    <lineage>
        <taxon>Eukaryota</taxon>
        <taxon>Fungi</taxon>
        <taxon>Dikarya</taxon>
        <taxon>Ascomycota</taxon>
        <taxon>Pezizomycotina</taxon>
        <taxon>Sordariomycetes</taxon>
        <taxon>Hypocreomycetidae</taxon>
        <taxon>Hypocreales</taxon>
        <taxon>Ophiocordycipitaceae</taxon>
        <taxon>Purpureocillium</taxon>
    </lineage>
</organism>
<evidence type="ECO:0000256" key="3">
    <source>
        <dbReference type="ARBA" id="ARBA00022777"/>
    </source>
</evidence>
<dbReference type="InterPro" id="IPR027408">
    <property type="entry name" value="PNPase/RNase_PH_dom_sf"/>
</dbReference>
<dbReference type="InterPro" id="IPR017437">
    <property type="entry name" value="ATP-NAD_kinase_PpnK-typ_C"/>
</dbReference>
<reference evidence="8 9" key="1">
    <citation type="journal article" date="2024" name="Microbiol. Resour. Announc.">
        <title>Genome annotations for the ascomycete fungi Trichoderma harzianum, Trichoderma aggressivum, and Purpureocillium lilacinum.</title>
        <authorList>
            <person name="Beijen E.P.W."/>
            <person name="Ohm R.A."/>
        </authorList>
    </citation>
    <scope>NUCLEOTIDE SEQUENCE [LARGE SCALE GENOMIC DNA]</scope>
    <source>
        <strain evidence="8 9">CBS 150709</strain>
    </source>
</reference>
<dbReference type="HAMAP" id="MF_00361">
    <property type="entry name" value="NAD_kinase"/>
    <property type="match status" value="1"/>
</dbReference>
<feature type="region of interest" description="Disordered" evidence="6">
    <location>
        <begin position="675"/>
        <end position="733"/>
    </location>
</feature>
<dbReference type="InterPro" id="IPR002504">
    <property type="entry name" value="NADK"/>
</dbReference>
<dbReference type="InterPro" id="IPR020568">
    <property type="entry name" value="Ribosomal_Su5_D2-typ_SF"/>
</dbReference>
<feature type="region of interest" description="Disordered" evidence="6">
    <location>
        <begin position="478"/>
        <end position="568"/>
    </location>
</feature>
<feature type="compositionally biased region" description="Acidic residues" evidence="6">
    <location>
        <begin position="1430"/>
        <end position="1439"/>
    </location>
</feature>
<feature type="compositionally biased region" description="Basic and acidic residues" evidence="6">
    <location>
        <begin position="540"/>
        <end position="550"/>
    </location>
</feature>
<dbReference type="PANTHER" id="PTHR20275">
    <property type="entry name" value="NAD KINASE"/>
    <property type="match status" value="1"/>
</dbReference>
<evidence type="ECO:0000256" key="6">
    <source>
        <dbReference type="SAM" id="MobiDB-lite"/>
    </source>
</evidence>
<dbReference type="Gene3D" id="3.40.50.10330">
    <property type="entry name" value="Probable inorganic polyphosphate/atp-NAD kinase, domain 1"/>
    <property type="match status" value="1"/>
</dbReference>
<keyword evidence="4" id="KW-0521">NADP</keyword>
<keyword evidence="9" id="KW-1185">Reference proteome</keyword>
<sequence>MEALHCPTGRVARASAANTVGSSSGGAPSAPPNASTGSRRQAQAESSASHSERCKISTTQDTVHIATSRHQTARCHTNAQNPNMALAAEPVAQLSHLPKADGSATFSYCGFTVTAAVNGPVEAPRRDENAFEALVDVVVRPAAGVGGTAERQLESLLQPALRQLIPVRNFPRCMIQITLQVMEMPENAYVNAKILQAQLVSSPPLPKHVAPPTHHPAQNLAIIPALIHAAILGLLTAAVPLKTIATAATLAIGPDEASGLVVDPTMVQVDNAKSVHVLGFTADDELLLAESYGSFSTEEWDQMAQPGRQAFDDSSDPSWRPRLLQISTGNECEHTRPLNPASRARMLVSATHDRGKSSEAHRLANATPAGLPRLIRLYEAREWSIKTHGEDRCIAPVQLKLKLGMPVEDCAAWALERGGEWRGASVSSRRQGWPPSVLHDTVVRRGHRQESVDEKRRLREPMTWLDIVPDGSPACGCCQGASGDAPGMRRAKRDDSRLRLPESGSAANGTKLIPCLRPRHSWESHQRDDDDAANDDDDETQRPEGFHALRQEQPVAAPSLAPPSSTGRHSTAAVYFITRPQLRTFVPPRITTSRPSRVVTSRRRLSSALVCCRCATCRWLAVAARRPSVITANIVPGRQSPRDPSLPARANSACRVIHVSYRAVITDPRAESRFPARGCEHHGTAGEHAPPSLPHLPALCPRRPAREPPPRSRRPQRPLPQPGRCDDVLQPAGRRESCRASSPAYILAKTSAVDSLFLCNLGIVSTCQLSDTESEPLHSLPQGHGSTWQGHSFITSSVNTTHHHGHPVARPRTFKVRRPVVPSGLRPARPLASDTNCHYPCQPGSPPRRASPLWPSFKLAVAMASGASVPPPTATSLHPALTPSSLERNNKSSAPDRPSTSGSGPRLCVNTAKATRSADDPRTPSSAVPALGGTHSSASDSAWPSHPRAAGVAPYQGHHRRSAPSHDSIPRQTIIKALASVARNNKPEALSLNNMLASQSNNGAVPPGSAASSQMLADALQDLARRQSTPTTALTALQSPCFYHQRFDDAVDIAKVLEEIKNDESMSHSRLVQTATGVREVSKQLQRRPIKRAVRSVMIVTKARDNQLVHLTRELASWLLRTPRYGSDVGVNVYVDAKLRSSKRFNSASIVAEDPRFEHMLKYWTPDLCWNQPDKFDLVLTLGGDGTVLFTSWLFQRVVPPVLSFSLGSLGFMTTFEFEKYKEHLTRVMGDDGMKINLRMRFTCTVWRHDARGHQMDEGEQFEVLNELVIDRGPSPYVSNLELYGDDELLTVVQADGCIFSTPTGSTAYSLSAGGSLVHPDIPAILLTPICPHTLSFRPMVLSDTMALRVAVPRNSRATAYCAFDGKGRIELRQGDHVTITASQYPFPTVTRTDTEWFDSVSRTLRWNVRAAAQKPFDAGSVADGVPPNEDGEDSCWDIDTDSAYYPSEEGSVSASPIRRQMSMLGL</sequence>
<dbReference type="PANTHER" id="PTHR20275:SF0">
    <property type="entry name" value="NAD KINASE"/>
    <property type="match status" value="1"/>
</dbReference>
<feature type="compositionally biased region" description="Acidic residues" evidence="6">
    <location>
        <begin position="529"/>
        <end position="539"/>
    </location>
</feature>
<evidence type="ECO:0000259" key="7">
    <source>
        <dbReference type="Pfam" id="PF01138"/>
    </source>
</evidence>
<feature type="domain" description="Exoribonuclease phosphorolytic" evidence="7">
    <location>
        <begin position="93"/>
        <end position="240"/>
    </location>
</feature>
<feature type="compositionally biased region" description="Basic and acidic residues" evidence="6">
    <location>
        <begin position="675"/>
        <end position="685"/>
    </location>
</feature>
<dbReference type="Gene3D" id="3.30.230.70">
    <property type="entry name" value="GHMP Kinase, N-terminal domain"/>
    <property type="match status" value="1"/>
</dbReference>